<dbReference type="EMBL" id="JACAZE010000025">
    <property type="protein sequence ID" value="KAF7291060.1"/>
    <property type="molecule type" value="Genomic_DNA"/>
</dbReference>
<protein>
    <submittedName>
        <fullName evidence="3">DUF2052 domain-containing protein</fullName>
    </submittedName>
</protein>
<feature type="compositionally biased region" description="Acidic residues" evidence="1">
    <location>
        <begin position="149"/>
        <end position="175"/>
    </location>
</feature>
<evidence type="ECO:0000313" key="4">
    <source>
        <dbReference type="Proteomes" id="UP000613580"/>
    </source>
</evidence>
<dbReference type="AlphaFoldDB" id="A0A8H6S2K1"/>
<keyword evidence="4" id="KW-1185">Reference proteome</keyword>
<dbReference type="Pfam" id="PF09747">
    <property type="entry name" value="CCD97-like_C"/>
    <property type="match status" value="1"/>
</dbReference>
<evidence type="ECO:0000259" key="2">
    <source>
        <dbReference type="Pfam" id="PF09747"/>
    </source>
</evidence>
<organism evidence="3 4">
    <name type="scientific">Mycena chlorophos</name>
    <name type="common">Agaric fungus</name>
    <name type="synonym">Agaricus chlorophos</name>
    <dbReference type="NCBI Taxonomy" id="658473"/>
    <lineage>
        <taxon>Eukaryota</taxon>
        <taxon>Fungi</taxon>
        <taxon>Dikarya</taxon>
        <taxon>Basidiomycota</taxon>
        <taxon>Agaricomycotina</taxon>
        <taxon>Agaricomycetes</taxon>
        <taxon>Agaricomycetidae</taxon>
        <taxon>Agaricales</taxon>
        <taxon>Marasmiineae</taxon>
        <taxon>Mycenaceae</taxon>
        <taxon>Mycena</taxon>
    </lineage>
</organism>
<dbReference type="Proteomes" id="UP000613580">
    <property type="component" value="Unassembled WGS sequence"/>
</dbReference>
<dbReference type="OrthoDB" id="3345311at2759"/>
<name>A0A8H6S2K1_MYCCL</name>
<dbReference type="InterPro" id="IPR040233">
    <property type="entry name" value="CCD97-like_C"/>
</dbReference>
<feature type="domain" description="CCD97-like C-terminal" evidence="2">
    <location>
        <begin position="87"/>
        <end position="225"/>
    </location>
</feature>
<accession>A0A8H6S2K1</accession>
<proteinExistence type="predicted"/>
<evidence type="ECO:0000256" key="1">
    <source>
        <dbReference type="SAM" id="MobiDB-lite"/>
    </source>
</evidence>
<gene>
    <name evidence="3" type="ORF">HMN09_01285300</name>
</gene>
<feature type="region of interest" description="Disordered" evidence="1">
    <location>
        <begin position="1"/>
        <end position="22"/>
    </location>
</feature>
<feature type="region of interest" description="Disordered" evidence="1">
    <location>
        <begin position="140"/>
        <end position="180"/>
    </location>
</feature>
<comment type="caution">
    <text evidence="3">The sequence shown here is derived from an EMBL/GenBank/DDBJ whole genome shotgun (WGS) entry which is preliminary data.</text>
</comment>
<evidence type="ECO:0000313" key="3">
    <source>
        <dbReference type="EMBL" id="KAF7291060.1"/>
    </source>
</evidence>
<reference evidence="3" key="1">
    <citation type="submission" date="2020-05" db="EMBL/GenBank/DDBJ databases">
        <title>Mycena genomes resolve the evolution of fungal bioluminescence.</title>
        <authorList>
            <person name="Tsai I.J."/>
        </authorList>
    </citation>
    <scope>NUCLEOTIDE SEQUENCE</scope>
    <source>
        <strain evidence="3">110903Hualien_Pintung</strain>
    </source>
</reference>
<feature type="region of interest" description="Disordered" evidence="1">
    <location>
        <begin position="90"/>
        <end position="113"/>
    </location>
</feature>
<sequence>MSAAPIKKYLALNEDSSPDPEREPIEFLRQYLTSGLPRSLLAYFSATTTPKQRSVLPVIRNRRLKYTSTRPPELEFAEASTTWPLLYEGQQQGRRGQREGQDEQSWAQTGFLEGSTKHVGNLGKLLGEYEEEREAERIRDLRRQKAEEFVPEEESDSEDEDDAMENAEDTQPVDENDAKATFERVIRERFIYGLLDGIDYDIADWNEEFDDDMDRDAQDRWFEDDD</sequence>